<evidence type="ECO:0000313" key="1">
    <source>
        <dbReference type="EMBL" id="AUX47679.1"/>
    </source>
</evidence>
<sequence>MFPTPPTTRPVDTAIAGTPIAAPMPVALVTPPKTSFVKPPIVRASPPTICPMARAILPSGVPWASMPAASSSS</sequence>
<protein>
    <submittedName>
        <fullName evidence="1">Uncharacterized protein</fullName>
    </submittedName>
</protein>
<reference evidence="1 2" key="1">
    <citation type="submission" date="2015-09" db="EMBL/GenBank/DDBJ databases">
        <title>Sorangium comparison.</title>
        <authorList>
            <person name="Zaburannyi N."/>
            <person name="Bunk B."/>
            <person name="Overmann J."/>
            <person name="Mueller R."/>
        </authorList>
    </citation>
    <scope>NUCLEOTIDE SEQUENCE [LARGE SCALE GENOMIC DNA]</scope>
    <source>
        <strain evidence="1 2">So ce26</strain>
    </source>
</reference>
<accession>A0A2L0F8C1</accession>
<organism evidence="1 2">
    <name type="scientific">Sorangium cellulosum</name>
    <name type="common">Polyangium cellulosum</name>
    <dbReference type="NCBI Taxonomy" id="56"/>
    <lineage>
        <taxon>Bacteria</taxon>
        <taxon>Pseudomonadati</taxon>
        <taxon>Myxococcota</taxon>
        <taxon>Polyangia</taxon>
        <taxon>Polyangiales</taxon>
        <taxon>Polyangiaceae</taxon>
        <taxon>Sorangium</taxon>
    </lineage>
</organism>
<dbReference type="EMBL" id="CP012673">
    <property type="protein sequence ID" value="AUX47679.1"/>
    <property type="molecule type" value="Genomic_DNA"/>
</dbReference>
<gene>
    <name evidence="1" type="ORF">SOCE26_092030</name>
</gene>
<name>A0A2L0F8C1_SORCE</name>
<dbReference type="RefSeq" id="WP_159397909.1">
    <property type="nucleotide sequence ID" value="NZ_CP012673.1"/>
</dbReference>
<dbReference type="AlphaFoldDB" id="A0A2L0F8C1"/>
<proteinExistence type="predicted"/>
<dbReference type="Proteomes" id="UP000238348">
    <property type="component" value="Chromosome"/>
</dbReference>
<evidence type="ECO:0000313" key="2">
    <source>
        <dbReference type="Proteomes" id="UP000238348"/>
    </source>
</evidence>